<feature type="compositionally biased region" description="Polar residues" evidence="1">
    <location>
        <begin position="518"/>
        <end position="527"/>
    </location>
</feature>
<feature type="compositionally biased region" description="Basic residues" evidence="1">
    <location>
        <begin position="68"/>
        <end position="81"/>
    </location>
</feature>
<feature type="region of interest" description="Disordered" evidence="1">
    <location>
        <begin position="1"/>
        <end position="94"/>
    </location>
</feature>
<reference evidence="2" key="1">
    <citation type="journal article" date="2021" name="Sci. Rep.">
        <title>Diploid genomic architecture of Nitzschia inconspicua, an elite biomass production diatom.</title>
        <authorList>
            <person name="Oliver A."/>
            <person name="Podell S."/>
            <person name="Pinowska A."/>
            <person name="Traller J.C."/>
            <person name="Smith S.R."/>
            <person name="McClure R."/>
            <person name="Beliaev A."/>
            <person name="Bohutskyi P."/>
            <person name="Hill E.A."/>
            <person name="Rabines A."/>
            <person name="Zheng H."/>
            <person name="Allen L.Z."/>
            <person name="Kuo A."/>
            <person name="Grigoriev I.V."/>
            <person name="Allen A.E."/>
            <person name="Hazlebeck D."/>
            <person name="Allen E.E."/>
        </authorList>
    </citation>
    <scope>NUCLEOTIDE SEQUENCE</scope>
    <source>
        <strain evidence="2">Hildebrandi</strain>
    </source>
</reference>
<proteinExistence type="predicted"/>
<feature type="compositionally biased region" description="Low complexity" evidence="1">
    <location>
        <begin position="52"/>
        <end position="67"/>
    </location>
</feature>
<feature type="compositionally biased region" description="Basic and acidic residues" evidence="1">
    <location>
        <begin position="598"/>
        <end position="613"/>
    </location>
</feature>
<protein>
    <submittedName>
        <fullName evidence="2">Uncharacterized protein</fullName>
    </submittedName>
</protein>
<feature type="region of interest" description="Disordered" evidence="1">
    <location>
        <begin position="496"/>
        <end position="548"/>
    </location>
</feature>
<gene>
    <name evidence="2" type="ORF">IV203_037037</name>
</gene>
<keyword evidence="3" id="KW-1185">Reference proteome</keyword>
<feature type="compositionally biased region" description="Polar residues" evidence="1">
    <location>
        <begin position="24"/>
        <end position="40"/>
    </location>
</feature>
<reference evidence="2" key="2">
    <citation type="submission" date="2021-04" db="EMBL/GenBank/DDBJ databases">
        <authorList>
            <person name="Podell S."/>
        </authorList>
    </citation>
    <scope>NUCLEOTIDE SEQUENCE</scope>
    <source>
        <strain evidence="2">Hildebrandi</strain>
    </source>
</reference>
<name>A0A9K3PY77_9STRA</name>
<feature type="region of interest" description="Disordered" evidence="1">
    <location>
        <begin position="1322"/>
        <end position="1345"/>
    </location>
</feature>
<feature type="region of interest" description="Disordered" evidence="1">
    <location>
        <begin position="1143"/>
        <end position="1162"/>
    </location>
</feature>
<feature type="compositionally biased region" description="Low complexity" evidence="1">
    <location>
        <begin position="224"/>
        <end position="241"/>
    </location>
</feature>
<feature type="region of interest" description="Disordered" evidence="1">
    <location>
        <begin position="208"/>
        <end position="248"/>
    </location>
</feature>
<dbReference type="Proteomes" id="UP000693970">
    <property type="component" value="Unassembled WGS sequence"/>
</dbReference>
<comment type="caution">
    <text evidence="2">The sequence shown here is derived from an EMBL/GenBank/DDBJ whole genome shotgun (WGS) entry which is preliminary data.</text>
</comment>
<feature type="compositionally biased region" description="Basic and acidic residues" evidence="1">
    <location>
        <begin position="208"/>
        <end position="223"/>
    </location>
</feature>
<feature type="compositionally biased region" description="Basic and acidic residues" evidence="1">
    <location>
        <begin position="107"/>
        <end position="141"/>
    </location>
</feature>
<evidence type="ECO:0000313" key="3">
    <source>
        <dbReference type="Proteomes" id="UP000693970"/>
    </source>
</evidence>
<feature type="compositionally biased region" description="Basic residues" evidence="1">
    <location>
        <begin position="1325"/>
        <end position="1342"/>
    </location>
</feature>
<feature type="region of interest" description="Disordered" evidence="1">
    <location>
        <begin position="107"/>
        <end position="149"/>
    </location>
</feature>
<accession>A0A9K3PY77</accession>
<feature type="region of interest" description="Disordered" evidence="1">
    <location>
        <begin position="262"/>
        <end position="297"/>
    </location>
</feature>
<feature type="compositionally biased region" description="Polar residues" evidence="1">
    <location>
        <begin position="1153"/>
        <end position="1162"/>
    </location>
</feature>
<sequence>MTSSPSNSPELIAVGGPFVDRETSTSGHSNKGQRLHNTGATVLRRPSEKNNGRIGNNSSSNNNNNKNTHARRKSSISKNHKPQNNQAALIEGENEYEVEIVDRRQDDDCRHDTSNDCSCDRDLDPDYDAREDNVRDEETNDNKSPSFPVSFRPIDFSKEKHGNAINNTKHRSLFQKMLKAGWNDNNTRQTNKKVALKVKLREDVVDRRRPPMSKKWKDRDDHLAGTATTTTTTTGGNNPTTRKIKMQNNIKLKVISPYQNKLTPKEDKQHTLPSGPVREECNAKCSVPPAPDDKERYREDHEGSLCDSTMQNSEFSLTTVSSSDSEYSHNSHYSGMEYGIGDDESIFSEGTSYITGYYSFNEDDSILAVSTADLTNVLPHKLPCSLGRFGRCVSDTGSILVDLAPTTAGYYDWAFSIPHEQETDPHHALSMSLSAASSSEDSFFPDTLQDDSLDRQCGEPKKELPTEIHSIAAAVAAGPSQKTQQLAVLDFPPIKIAPTAKKTPPTRLTSNCRHRAGDTTSNQQQKVPLNPVASSKSESSSKQEKALTAVHGDITTVDRQWTQINEDDWTAATTQLRPLQDYILRQASGQGFEVVATKSRESPSMEQKQRQQQEEEEEKQEEEHLHLIGIPSIGRDSNCAISREMKKEEGQSIPPLSPPDLSLYEQGFEVLAQHNAEKSTNTIQWFNPQNQHDDVILPTLTLPRMSSKYSPAQSQSTEIMNSLTSPILSSTPRPHKSGDEVYQSSSDLSSSRSSVMIELGDSVEAEMPFTMPYPKSTATALLHDLHIVKSSSTLSEYCALSRRMVGQSTDYPSGNTGIVPTVSHDRSILSKFGVEATFDDFVAKVDGNDATSTTRRRLPEVTKSLGDNVDDMARIPVPLPSSQMNVDVLVEAPSDLSSSRSSVMIELGDSVDAQMPFTMPYPNDAATASLHDLDSVESSSTLSEHCAPSGRMVGQSTDYPSGNREIVPTVSHDQSILTKFGVEATFDDFVARLDKTQALQEKDGTRGIVPAACHDQSILTKFGVEATFDDFVARIDKKQALQKKDGDDSIHNPRDIIVSTFPPPLEEDSVANDLLTSKSGGSILSSPCSPPNFTYPMKNVAFTLPVNTCHQTEMSLPLPTAEMTKCFSTVACFSHDSISFDDERESHSKKATNDPSLETSVNMPQEVGPVRQKLLMKQFIDDTMSPCTICFTTIIETLDFGFFKPPSSISRQLEEENVVDPGPQIEMVLNEGCPHPSFLIRHGRTKTQQINNNYNANSMEDTNTNNERVEKKKKSCNNKMFWTNNQVVPGETRTKRFRSSFPRKKRFGADGTILRDRPMLEHQHQHQQQHHIQRQKKPKTKRTSAGAYVRRIVRMAPILEEPHDEENSYDAGKEGFLVEWLPLAPPNDSMIPMAGSLVGSM</sequence>
<feature type="region of interest" description="Disordered" evidence="1">
    <location>
        <begin position="596"/>
        <end position="623"/>
    </location>
</feature>
<organism evidence="2 3">
    <name type="scientific">Nitzschia inconspicua</name>
    <dbReference type="NCBI Taxonomy" id="303405"/>
    <lineage>
        <taxon>Eukaryota</taxon>
        <taxon>Sar</taxon>
        <taxon>Stramenopiles</taxon>
        <taxon>Ochrophyta</taxon>
        <taxon>Bacillariophyta</taxon>
        <taxon>Bacillariophyceae</taxon>
        <taxon>Bacillariophycidae</taxon>
        <taxon>Bacillariales</taxon>
        <taxon>Bacillariaceae</taxon>
        <taxon>Nitzschia</taxon>
    </lineage>
</organism>
<dbReference type="EMBL" id="JAGRRH010000009">
    <property type="protein sequence ID" value="KAG7363836.1"/>
    <property type="molecule type" value="Genomic_DNA"/>
</dbReference>
<evidence type="ECO:0000256" key="1">
    <source>
        <dbReference type="SAM" id="MobiDB-lite"/>
    </source>
</evidence>
<evidence type="ECO:0000313" key="2">
    <source>
        <dbReference type="EMBL" id="KAG7363836.1"/>
    </source>
</evidence>
<feature type="region of interest" description="Disordered" evidence="1">
    <location>
        <begin position="725"/>
        <end position="749"/>
    </location>
</feature>